<evidence type="ECO:0000313" key="2">
    <source>
        <dbReference type="EMBL" id="SYX84655.1"/>
    </source>
</evidence>
<dbReference type="AlphaFoldDB" id="A0A383RC05"/>
<dbReference type="RefSeq" id="WP_138186520.1">
    <property type="nucleotide sequence ID" value="NZ_LS992241.1"/>
</dbReference>
<name>A0A383RC05_PAEAL</name>
<dbReference type="EMBL" id="LS992241">
    <property type="protein sequence ID" value="SYX84655.1"/>
    <property type="molecule type" value="Genomic_DNA"/>
</dbReference>
<keyword evidence="1" id="KW-0472">Membrane</keyword>
<organism evidence="2 3">
    <name type="scientific">Paenibacillus alvei</name>
    <name type="common">Bacillus alvei</name>
    <dbReference type="NCBI Taxonomy" id="44250"/>
    <lineage>
        <taxon>Bacteria</taxon>
        <taxon>Bacillati</taxon>
        <taxon>Bacillota</taxon>
        <taxon>Bacilli</taxon>
        <taxon>Bacillales</taxon>
        <taxon>Paenibacillaceae</taxon>
        <taxon>Paenibacillus</taxon>
    </lineage>
</organism>
<reference evidence="3" key="1">
    <citation type="submission" date="2018-08" db="EMBL/GenBank/DDBJ databases">
        <authorList>
            <person name="Chevrot R."/>
        </authorList>
    </citation>
    <scope>NUCLEOTIDE SEQUENCE [LARGE SCALE GENOMIC DNA]</scope>
</reference>
<gene>
    <name evidence="2" type="ORF">PBLR_13077</name>
</gene>
<accession>A0A383RC05</accession>
<proteinExistence type="predicted"/>
<feature type="transmembrane region" description="Helical" evidence="1">
    <location>
        <begin position="12"/>
        <end position="30"/>
    </location>
</feature>
<evidence type="ECO:0000313" key="3">
    <source>
        <dbReference type="Proteomes" id="UP000304148"/>
    </source>
</evidence>
<keyword evidence="1" id="KW-0812">Transmembrane</keyword>
<evidence type="ECO:0000256" key="1">
    <source>
        <dbReference type="SAM" id="Phobius"/>
    </source>
</evidence>
<sequence length="66" mass="7343">MSKRIVTKKTAIILLGVPVMALVSRMVYLVQVKDVAKDQWHKAFVRMDKLLAVGHRKRGDVGGVLA</sequence>
<protein>
    <submittedName>
        <fullName evidence="2">Uncharacterized protein</fullName>
    </submittedName>
</protein>
<keyword evidence="1" id="KW-1133">Transmembrane helix</keyword>
<dbReference type="Proteomes" id="UP000304148">
    <property type="component" value="Chromosome"/>
</dbReference>